<feature type="region of interest" description="Disordered" evidence="1">
    <location>
        <begin position="1"/>
        <end position="31"/>
    </location>
</feature>
<dbReference type="Pfam" id="PF00102">
    <property type="entry name" value="Y_phosphatase"/>
    <property type="match status" value="1"/>
</dbReference>
<proteinExistence type="predicted"/>
<reference evidence="4 5" key="1">
    <citation type="submission" date="2018-10" db="EMBL/GenBank/DDBJ databases">
        <authorList>
            <consortium name="IHU Genomes"/>
        </authorList>
    </citation>
    <scope>NUCLEOTIDE SEQUENCE [LARGE SCALE GENOMIC DNA]</scope>
    <source>
        <strain evidence="4 5">A1</strain>
    </source>
</reference>
<dbReference type="InterPro" id="IPR003595">
    <property type="entry name" value="Tyr_Pase_cat"/>
</dbReference>
<dbReference type="SMART" id="SM00194">
    <property type="entry name" value="PTPc"/>
    <property type="match status" value="1"/>
</dbReference>
<evidence type="ECO:0000259" key="3">
    <source>
        <dbReference type="PROSITE" id="PS50056"/>
    </source>
</evidence>
<dbReference type="Gene3D" id="3.90.190.10">
    <property type="entry name" value="Protein tyrosine phosphatase superfamily"/>
    <property type="match status" value="1"/>
</dbReference>
<dbReference type="InterPro" id="IPR029021">
    <property type="entry name" value="Prot-tyrosine_phosphatase-like"/>
</dbReference>
<accession>A0A5K0U8C1</accession>
<dbReference type="PROSITE" id="PS50056">
    <property type="entry name" value="TYR_PHOSPHATASE_2"/>
    <property type="match status" value="1"/>
</dbReference>
<comment type="caution">
    <text evidence="4">The sequence shown here is derived from an EMBL/GenBank/DDBJ whole genome shotgun (WGS) entry which is preliminary data.</text>
</comment>
<evidence type="ECO:0000313" key="4">
    <source>
        <dbReference type="EMBL" id="VBB17761.1"/>
    </source>
</evidence>
<organism evidence="4 5">
    <name type="scientific">Yasminevirus sp. GU-2018</name>
    <dbReference type="NCBI Taxonomy" id="2420051"/>
    <lineage>
        <taxon>Viruses</taxon>
        <taxon>Varidnaviria</taxon>
        <taxon>Bamfordvirae</taxon>
        <taxon>Nucleocytoviricota</taxon>
        <taxon>Megaviricetes</taxon>
        <taxon>Imitervirales</taxon>
        <taxon>Mimiviridae</taxon>
        <taxon>Klosneuvirinae</taxon>
        <taxon>Yasminevirus</taxon>
        <taxon>Yasminevirus saudimassiliense</taxon>
    </lineage>
</organism>
<dbReference type="InterPro" id="IPR000387">
    <property type="entry name" value="Tyr_Pase_dom"/>
</dbReference>
<dbReference type="InterPro" id="IPR000242">
    <property type="entry name" value="PTP_cat"/>
</dbReference>
<dbReference type="PROSITE" id="PS50055">
    <property type="entry name" value="TYR_PHOSPHATASE_PTP"/>
    <property type="match status" value="1"/>
</dbReference>
<dbReference type="InterPro" id="IPR016130">
    <property type="entry name" value="Tyr_Pase_AS"/>
</dbReference>
<dbReference type="PANTHER" id="PTHR19134">
    <property type="entry name" value="RECEPTOR-TYPE TYROSINE-PROTEIN PHOSPHATASE"/>
    <property type="match status" value="1"/>
</dbReference>
<sequence length="367" mass="41225">MSYSSSNVRERSTSKSNSGSRSQTHGQLHTHTHQIGLVTKISTEVSQNKPVPISYMSVATNHAFPTYPNIEEINKTTSLFVEYEQTLTPQERRQFLRRKRYQDMSIVPGSEVCLNDGTLIEGSVITPDVFACSAPIISEQGRFWRCVLERDISLIVSLTPWVENGVLKADIYYSPMASTVKKFDKITVMTNSDITTEVSTECKIDLRQSNIKIMQLVVSDTENNITKTVHHLHYTGWADRSVPSTNDMFSLMIVYSKLAGFNNPVHKKTLVHCSAGLGRTGVFLTLCTAITQINEDFARDNLDGSIDVRQIVVDLRRRRLGLVQTQEQMNFVVECICVYIKWVLSGKTLKLIPMKVPLTPVKTGGNS</sequence>
<protein>
    <submittedName>
        <fullName evidence="4">Receptor-type tyrosine-protein phosphatase eta isoform X1</fullName>
    </submittedName>
</protein>
<evidence type="ECO:0000313" key="5">
    <source>
        <dbReference type="Proteomes" id="UP000594342"/>
    </source>
</evidence>
<feature type="domain" description="Tyrosine-protein phosphatase" evidence="2">
    <location>
        <begin position="98"/>
        <end position="339"/>
    </location>
</feature>
<dbReference type="Proteomes" id="UP000594342">
    <property type="component" value="Unassembled WGS sequence"/>
</dbReference>
<keyword evidence="4" id="KW-0675">Receptor</keyword>
<dbReference type="SUPFAM" id="SSF52799">
    <property type="entry name" value="(Phosphotyrosine protein) phosphatases II"/>
    <property type="match status" value="1"/>
</dbReference>
<keyword evidence="5" id="KW-1185">Reference proteome</keyword>
<name>A0A5K0U8C1_9VIRU</name>
<dbReference type="EMBL" id="UPSH01000001">
    <property type="protein sequence ID" value="VBB17761.1"/>
    <property type="molecule type" value="Genomic_DNA"/>
</dbReference>
<dbReference type="PROSITE" id="PS00383">
    <property type="entry name" value="TYR_PHOSPHATASE_1"/>
    <property type="match status" value="1"/>
</dbReference>
<dbReference type="CDD" id="cd00047">
    <property type="entry name" value="PTPc"/>
    <property type="match status" value="1"/>
</dbReference>
<dbReference type="InterPro" id="IPR050348">
    <property type="entry name" value="Protein-Tyr_Phosphatase"/>
</dbReference>
<dbReference type="GO" id="GO:0004725">
    <property type="term" value="F:protein tyrosine phosphatase activity"/>
    <property type="evidence" value="ECO:0007669"/>
    <property type="project" value="InterPro"/>
</dbReference>
<dbReference type="PANTHER" id="PTHR19134:SF449">
    <property type="entry name" value="TYROSINE-PROTEIN PHOSPHATASE 1"/>
    <property type="match status" value="1"/>
</dbReference>
<dbReference type="SMART" id="SM00404">
    <property type="entry name" value="PTPc_motif"/>
    <property type="match status" value="1"/>
</dbReference>
<gene>
    <name evidence="4" type="ORF">YASMINEVIRUS_224</name>
</gene>
<evidence type="ECO:0000256" key="1">
    <source>
        <dbReference type="SAM" id="MobiDB-lite"/>
    </source>
</evidence>
<dbReference type="PRINTS" id="PR00700">
    <property type="entry name" value="PRTYPHPHTASE"/>
</dbReference>
<feature type="compositionally biased region" description="Low complexity" evidence="1">
    <location>
        <begin position="14"/>
        <end position="29"/>
    </location>
</feature>
<evidence type="ECO:0000259" key="2">
    <source>
        <dbReference type="PROSITE" id="PS50055"/>
    </source>
</evidence>
<feature type="domain" description="Tyrosine specific protein phosphatases" evidence="3">
    <location>
        <begin position="268"/>
        <end position="330"/>
    </location>
</feature>